<name>A0A9N7ZF75_PLEPL</name>
<sequence>MTHRHLRHKLQSLGRRLDELEEATNKLQKSEDELLDLQDKIIQAEGSNSSLLADVEALRKRLLRIQGKDEEVRKAEDLCRTVREKLEEEESLTQELKADTERLQRRMAELEKLEEAFGKSKSDCSQLCLGLNEEKNLTKKLSSELETLKARLKEMEGSETKLDRAEQALAMELEKLKGFTQAFVNERKRLLEKQREDEKSILKLTEKLEHQKNHLGISPDPGRPDSMRSRIEDELSSTGLLSSKLGGHKKNLDYFKLPDDNISLMNKSENEKNSGIEGSQEEDNKVKELTQEVERLKNRLKQLEIVEDDLKSSESKNGDLHEKFQMERNRARQLSEQVEQLRTQLCGKAGIGGNGISNIDKHGNGSSNICPPSVLENGKAETEEIMVKGGFRQEKPKYRSAAAGSEPSSPKHRNKELSPQHKRETKLRSKELSHSEESSPKSVRRALSPSSKIRRTPKTLTTAMSSDNGIRDMGRGTEEKSRGAAFSSVNTPSDIKKSVLSRYPPAANAQKPLRTTHKQTDGETKKSRGEKSSKLYVGSDSESNNSDVVPESSGNINSLSALEKDTASASDQESIDQVQESASVASTLSKANGSFTAYRSQVTPLLTSDHGSEGHSSASETESTGSRPYEPEPLTETVATTVSSRTPTSRHPRYSHVHDSNSEGSSSRSSIDEELHSRAQFAEGGHQGPTHTPSGIEIQRVCSPREALRSRAVIKPAIVEIDRKEIMISEPLSTNGKPKISTKPVVTTSSKITSSITIYPNDPSSSRTSSRSSSVCSEPMPVKERHTSTSNILIGPASEHRGSISVPYEFSILKSEIALRPCQDPDYGSDEHSDSSSKSKLHSTSRVETSHLCCQRSNFSLQSTDATSGEFNDTESGFESNSSTTTVTSWRSQRPSQEESGPDTKNVTVRSTWRTRSPASVDEMGRGATRTMADGGSEDEAEAVTTWRAYRATTTLDMEEAVGNAAAQKGAKPSPAEVYMRRIKSGVPSTKESEEQLMRRGKLSPSPALETGGMVRTVPHAPVTSQSWGRSYAQQPPAADSVDPTPNSSHSPAAWRRQPPSGDPHHLGSSYDRRGGAEQGVDRGAIVRLNINRPLGSERDFSRKEDSTPLSPHRQKQSQTPVLPSTNGYTYYHHLPRMTSAAFITSKDKTKKVVAA</sequence>
<feature type="compositionally biased region" description="Polar residues" evidence="3">
    <location>
        <begin position="637"/>
        <end position="647"/>
    </location>
</feature>
<feature type="region of interest" description="Disordered" evidence="3">
    <location>
        <begin position="381"/>
        <end position="585"/>
    </location>
</feature>
<organism evidence="4 5">
    <name type="scientific">Pleuronectes platessa</name>
    <name type="common">European plaice</name>
    <dbReference type="NCBI Taxonomy" id="8262"/>
    <lineage>
        <taxon>Eukaryota</taxon>
        <taxon>Metazoa</taxon>
        <taxon>Chordata</taxon>
        <taxon>Craniata</taxon>
        <taxon>Vertebrata</taxon>
        <taxon>Euteleostomi</taxon>
        <taxon>Actinopterygii</taxon>
        <taxon>Neopterygii</taxon>
        <taxon>Teleostei</taxon>
        <taxon>Neoteleostei</taxon>
        <taxon>Acanthomorphata</taxon>
        <taxon>Carangaria</taxon>
        <taxon>Pleuronectiformes</taxon>
        <taxon>Pleuronectoidei</taxon>
        <taxon>Pleuronectidae</taxon>
        <taxon>Pleuronectes</taxon>
    </lineage>
</organism>
<feature type="compositionally biased region" description="Basic and acidic residues" evidence="3">
    <location>
        <begin position="1063"/>
        <end position="1076"/>
    </location>
</feature>
<gene>
    <name evidence="4" type="ORF">PLEPLA_LOCUS48992</name>
</gene>
<feature type="compositionally biased region" description="Basic and acidic residues" evidence="3">
    <location>
        <begin position="1096"/>
        <end position="1107"/>
    </location>
</feature>
<dbReference type="AlphaFoldDB" id="A0A9N7ZF75"/>
<feature type="compositionally biased region" description="Basic and acidic residues" evidence="3">
    <location>
        <begin position="222"/>
        <end position="233"/>
    </location>
</feature>
<feature type="region of interest" description="Disordered" evidence="3">
    <location>
        <begin position="602"/>
        <end position="697"/>
    </location>
</feature>
<dbReference type="InterPro" id="IPR050719">
    <property type="entry name" value="Cortactin-Actin_Reg"/>
</dbReference>
<dbReference type="PANTHER" id="PTHR23166">
    <property type="entry name" value="FILAMIN/GPBP-INTERACTING PROTEIN"/>
    <property type="match status" value="1"/>
</dbReference>
<feature type="compositionally biased region" description="Polar residues" evidence="3">
    <location>
        <begin position="1117"/>
        <end position="1127"/>
    </location>
</feature>
<feature type="region of interest" description="Disordered" evidence="3">
    <location>
        <begin position="863"/>
        <end position="909"/>
    </location>
</feature>
<feature type="compositionally biased region" description="Basic and acidic residues" evidence="3">
    <location>
        <begin position="415"/>
        <end position="439"/>
    </location>
</feature>
<keyword evidence="5" id="KW-1185">Reference proteome</keyword>
<dbReference type="Proteomes" id="UP001153269">
    <property type="component" value="Unassembled WGS sequence"/>
</dbReference>
<evidence type="ECO:0000313" key="4">
    <source>
        <dbReference type="EMBL" id="CAB1461117.1"/>
    </source>
</evidence>
<evidence type="ECO:0000256" key="3">
    <source>
        <dbReference type="SAM" id="MobiDB-lite"/>
    </source>
</evidence>
<feature type="region of interest" description="Disordered" evidence="3">
    <location>
        <begin position="265"/>
        <end position="284"/>
    </location>
</feature>
<feature type="compositionally biased region" description="Polar residues" evidence="3">
    <location>
        <begin position="567"/>
        <end position="585"/>
    </location>
</feature>
<feature type="compositionally biased region" description="Basic and acidic residues" evidence="3">
    <location>
        <begin position="469"/>
        <end position="482"/>
    </location>
</feature>
<keyword evidence="1 2" id="KW-0175">Coiled coil</keyword>
<feature type="region of interest" description="Disordered" evidence="3">
    <location>
        <begin position="206"/>
        <end position="243"/>
    </location>
</feature>
<protein>
    <recommendedName>
        <fullName evidence="6">Leucine zipper protein 1</fullName>
    </recommendedName>
</protein>
<accession>A0A9N7ZF75</accession>
<feature type="compositionally biased region" description="Low complexity" evidence="3">
    <location>
        <begin position="755"/>
        <end position="774"/>
    </location>
</feature>
<feature type="coiled-coil region" evidence="2">
    <location>
        <begin position="3"/>
        <end position="182"/>
    </location>
</feature>
<feature type="compositionally biased region" description="Basic and acidic residues" evidence="3">
    <location>
        <begin position="518"/>
        <end position="533"/>
    </location>
</feature>
<dbReference type="PANTHER" id="PTHR23166:SF7">
    <property type="entry name" value="LEUCINE ZIPPER PROTEIN 1"/>
    <property type="match status" value="1"/>
</dbReference>
<evidence type="ECO:0000256" key="1">
    <source>
        <dbReference type="ARBA" id="ARBA00023054"/>
    </source>
</evidence>
<reference evidence="4" key="1">
    <citation type="submission" date="2020-03" db="EMBL/GenBank/DDBJ databases">
        <authorList>
            <person name="Weist P."/>
        </authorList>
    </citation>
    <scope>NUCLEOTIDE SEQUENCE</scope>
</reference>
<feature type="compositionally biased region" description="Polar residues" evidence="3">
    <location>
        <begin position="614"/>
        <end position="626"/>
    </location>
</feature>
<feature type="compositionally biased region" description="Polar residues" evidence="3">
    <location>
        <begin position="458"/>
        <end position="468"/>
    </location>
</feature>
<proteinExistence type="predicted"/>
<feature type="compositionally biased region" description="Basic and acidic residues" evidence="3">
    <location>
        <begin position="381"/>
        <end position="397"/>
    </location>
</feature>
<feature type="compositionally biased region" description="Polar residues" evidence="3">
    <location>
        <begin position="540"/>
        <end position="560"/>
    </location>
</feature>
<feature type="compositionally biased region" description="Polar residues" evidence="3">
    <location>
        <begin position="1023"/>
        <end position="1034"/>
    </location>
</feature>
<evidence type="ECO:0008006" key="6">
    <source>
        <dbReference type="Google" id="ProtNLM"/>
    </source>
</evidence>
<evidence type="ECO:0000313" key="5">
    <source>
        <dbReference type="Proteomes" id="UP001153269"/>
    </source>
</evidence>
<feature type="region of interest" description="Disordered" evidence="3">
    <location>
        <begin position="823"/>
        <end position="847"/>
    </location>
</feature>
<evidence type="ECO:0000256" key="2">
    <source>
        <dbReference type="SAM" id="Coils"/>
    </source>
</evidence>
<feature type="region of interest" description="Disordered" evidence="3">
    <location>
        <begin position="755"/>
        <end position="796"/>
    </location>
</feature>
<feature type="region of interest" description="Disordered" evidence="3">
    <location>
        <begin position="985"/>
        <end position="1127"/>
    </location>
</feature>
<comment type="caution">
    <text evidence="4">The sequence shown here is derived from an EMBL/GenBank/DDBJ whole genome shotgun (WGS) entry which is preliminary data.</text>
</comment>
<dbReference type="EMBL" id="CADEAL010004510">
    <property type="protein sequence ID" value="CAB1461117.1"/>
    <property type="molecule type" value="Genomic_DNA"/>
</dbReference>